<dbReference type="EMBL" id="VTPS01000003">
    <property type="protein sequence ID" value="TZE82905.1"/>
    <property type="molecule type" value="Genomic_DNA"/>
</dbReference>
<dbReference type="Gene3D" id="3.30.70.1320">
    <property type="entry name" value="Multidrug efflux transporter AcrB pore domain like"/>
    <property type="match status" value="1"/>
</dbReference>
<keyword evidence="3" id="KW-1185">Reference proteome</keyword>
<dbReference type="InterPro" id="IPR001036">
    <property type="entry name" value="Acrflvin-R"/>
</dbReference>
<feature type="transmembrane region" description="Helical" evidence="1">
    <location>
        <begin position="1000"/>
        <end position="1026"/>
    </location>
</feature>
<dbReference type="AlphaFoldDB" id="A0A5D8QEB9"/>
<dbReference type="SUPFAM" id="SSF82714">
    <property type="entry name" value="Multidrug efflux transporter AcrB TolC docking domain, DN and DC subdomains"/>
    <property type="match status" value="2"/>
</dbReference>
<dbReference type="GO" id="GO:0042910">
    <property type="term" value="F:xenobiotic transmembrane transporter activity"/>
    <property type="evidence" value="ECO:0007669"/>
    <property type="project" value="TreeGrafter"/>
</dbReference>
<organism evidence="2 3">
    <name type="scientific">Calorimonas adulescens</name>
    <dbReference type="NCBI Taxonomy" id="2606906"/>
    <lineage>
        <taxon>Bacteria</taxon>
        <taxon>Bacillati</taxon>
        <taxon>Bacillota</taxon>
        <taxon>Clostridia</taxon>
        <taxon>Thermoanaerobacterales</taxon>
        <taxon>Thermoanaerobacteraceae</taxon>
        <taxon>Calorimonas</taxon>
    </lineage>
</organism>
<dbReference type="Gene3D" id="1.20.1640.10">
    <property type="entry name" value="Multidrug efflux transporter AcrB transmembrane domain"/>
    <property type="match status" value="2"/>
</dbReference>
<evidence type="ECO:0000313" key="2">
    <source>
        <dbReference type="EMBL" id="TZE82905.1"/>
    </source>
</evidence>
<dbReference type="InterPro" id="IPR027463">
    <property type="entry name" value="AcrB_DN_DC_subdom"/>
</dbReference>
<comment type="caution">
    <text evidence="2">The sequence shown here is derived from an EMBL/GenBank/DDBJ whole genome shotgun (WGS) entry which is preliminary data.</text>
</comment>
<gene>
    <name evidence="2" type="ORF">FWJ32_02825</name>
</gene>
<keyword evidence="1" id="KW-0812">Transmembrane</keyword>
<accession>A0A5D8QEB9</accession>
<dbReference type="Pfam" id="PF00873">
    <property type="entry name" value="ACR_tran"/>
    <property type="match status" value="1"/>
</dbReference>
<keyword evidence="1" id="KW-0472">Membrane</keyword>
<feature type="transmembrane region" description="Helical" evidence="1">
    <location>
        <begin position="922"/>
        <end position="946"/>
    </location>
</feature>
<dbReference type="GO" id="GO:0005886">
    <property type="term" value="C:plasma membrane"/>
    <property type="evidence" value="ECO:0007669"/>
    <property type="project" value="TreeGrafter"/>
</dbReference>
<feature type="transmembrane region" description="Helical" evidence="1">
    <location>
        <begin position="896"/>
        <end position="916"/>
    </location>
</feature>
<dbReference type="Gene3D" id="3.30.2090.10">
    <property type="entry name" value="Multidrug efflux transporter AcrB TolC docking domain, DN and DC subdomains"/>
    <property type="match status" value="2"/>
</dbReference>
<feature type="transmembrane region" description="Helical" evidence="1">
    <location>
        <begin position="383"/>
        <end position="408"/>
    </location>
</feature>
<feature type="transmembrane region" description="Helical" evidence="1">
    <location>
        <begin position="530"/>
        <end position="550"/>
    </location>
</feature>
<feature type="transmembrane region" description="Helical" evidence="1">
    <location>
        <begin position="967"/>
        <end position="988"/>
    </location>
</feature>
<reference evidence="2 3" key="1">
    <citation type="submission" date="2019-08" db="EMBL/GenBank/DDBJ databases">
        <title>Calorimonas adulescens gen. nov., sp. nov., an anaerobic thermophilic bacterium from Sakhalin hot spring.</title>
        <authorList>
            <person name="Khomyakova M.A."/>
            <person name="Merkel A.Y."/>
            <person name="Novikov A."/>
            <person name="Bonch-Osmolovskaya E.A."/>
            <person name="Slobodkin A.I."/>
        </authorList>
    </citation>
    <scope>NUCLEOTIDE SEQUENCE [LARGE SCALE GENOMIC DNA]</scope>
    <source>
        <strain evidence="2 3">A05MB</strain>
    </source>
</reference>
<dbReference type="PANTHER" id="PTHR32063">
    <property type="match status" value="1"/>
</dbReference>
<evidence type="ECO:0000256" key="1">
    <source>
        <dbReference type="SAM" id="Phobius"/>
    </source>
</evidence>
<dbReference type="SUPFAM" id="SSF82866">
    <property type="entry name" value="Multidrug efflux transporter AcrB transmembrane domain"/>
    <property type="match status" value="2"/>
</dbReference>
<sequence>MGIVDLSIKHPVTVWMCILIVIILGVVSLTMIPLDLLPNINLPMAAVITNYSGAGPEEVESMVTQNLESALASVNNVDSIQSMSQEGTSIIMVSFNEGTNMDAATAQMRERLDMIKGMLPSDVSTPTVMKLDPSMMPVMIMSVSGNMDSVALKDMAENDIKPELEKVAGVASVTVSGGRARQINIELNQDKLNALGLSVSQIVSALGAQNMNLPGGTIKSSNQEISVRTVGEFTSIEQIKNTPIILPTGGVVLLKDLGDVKDGYADVSSLTYLNGEPGMGLIIQKASDANTVIVARNINEALKNIEKDYPDVKITKIIDSSEFINRSIGNVEKNAVVGALLAVLILYLFLRNVRTTLIIAISIPVSVVAAFVMMYFSGMTLNLISLGGLALGVGMLVDNSIVVLENVFRYRQEGHERFESASTGTKEVGMAITGSTLTTVAVFLPIVFMQGIASEIFRDLALTVTFSLLASLVVALTVVPMLSYQLMSAEAREPRVKGVLYRISHWVGTVFDSLNTGYGRLLRLSLRHRLVTLLIGIAVFAASIVSVSMVGTELIPQMDQGQFSISASLPKGTNIETTDKVMQDIYNRIKDIPEIDVTYLSIGSAGTTNLAIGGSANEGSFSVKLKPLNERKRSTEEVADEVRKRLSSIPGVKISVDTGLLSMAGSRAGSISNSILGTTVGVDIKGNDLDVLRQLSDQVAEKVKGIPGTRDVQTSFSEGEPEYIVKLKDDVASSYGLTTAQVAQAVQASVKGTTATRYKMGGRDIDVVVRIASGERNSIEDLKSLYIQTPVGVQVPLSAVADVSIGVGPSEIDRQDQSRIAHVTAAVVGRDQGSVNSDLQRVIKEIPVPNGYSIELGSSATQLNDAFSSLGRSLILAVILVYMIMASQFESLLHPFTILMSVPISLSTGILGLVVTGKALSIPAYIGLIMLAGIVVNNGIVLIDYINTLRRRDGMERDEAIMKGGPTRLRPILMTTLTTILGLIPMALGIGEGAEMEQPLAITVIFGLTFSTLVTLIVLPVIYSYFDNAERYVSRLLHRNEAKNEV</sequence>
<dbReference type="PANTHER" id="PTHR32063:SF0">
    <property type="entry name" value="SWARMING MOTILITY PROTEIN SWRC"/>
    <property type="match status" value="1"/>
</dbReference>
<feature type="transmembrane region" description="Helical" evidence="1">
    <location>
        <begin position="460"/>
        <end position="482"/>
    </location>
</feature>
<protein>
    <submittedName>
        <fullName evidence="2">Efflux RND transporter permease subunit</fullName>
    </submittedName>
</protein>
<dbReference type="Proteomes" id="UP000322976">
    <property type="component" value="Unassembled WGS sequence"/>
</dbReference>
<feature type="transmembrane region" description="Helical" evidence="1">
    <location>
        <begin position="428"/>
        <end position="448"/>
    </location>
</feature>
<keyword evidence="1" id="KW-1133">Transmembrane helix</keyword>
<evidence type="ECO:0000313" key="3">
    <source>
        <dbReference type="Proteomes" id="UP000322976"/>
    </source>
</evidence>
<feature type="transmembrane region" description="Helical" evidence="1">
    <location>
        <begin position="357"/>
        <end position="377"/>
    </location>
</feature>
<name>A0A5D8QEB9_9THEO</name>
<dbReference type="RefSeq" id="WP_149544464.1">
    <property type="nucleotide sequence ID" value="NZ_VTPS01000003.1"/>
</dbReference>
<dbReference type="Gene3D" id="3.30.70.1440">
    <property type="entry name" value="Multidrug efflux transporter AcrB pore domain"/>
    <property type="match status" value="1"/>
</dbReference>
<feature type="transmembrane region" description="Helical" evidence="1">
    <location>
        <begin position="334"/>
        <end position="350"/>
    </location>
</feature>
<feature type="transmembrane region" description="Helical" evidence="1">
    <location>
        <begin position="866"/>
        <end position="884"/>
    </location>
</feature>
<dbReference type="SUPFAM" id="SSF82693">
    <property type="entry name" value="Multidrug efflux transporter AcrB pore domain, PN1, PN2, PC1 and PC2 subdomains"/>
    <property type="match status" value="3"/>
</dbReference>
<dbReference type="Gene3D" id="3.30.70.1430">
    <property type="entry name" value="Multidrug efflux transporter AcrB pore domain"/>
    <property type="match status" value="2"/>
</dbReference>
<feature type="transmembrane region" description="Helical" evidence="1">
    <location>
        <begin position="12"/>
        <end position="34"/>
    </location>
</feature>
<proteinExistence type="predicted"/>
<dbReference type="PRINTS" id="PR00702">
    <property type="entry name" value="ACRIFLAVINRP"/>
</dbReference>